<gene>
    <name evidence="1" type="ORF">P174DRAFT_370332</name>
</gene>
<dbReference type="VEuPathDB" id="FungiDB:P174DRAFT_370332"/>
<evidence type="ECO:0000313" key="2">
    <source>
        <dbReference type="Proteomes" id="UP000234474"/>
    </source>
</evidence>
<organism evidence="1 2">
    <name type="scientific">Aspergillus novofumigatus (strain IBT 16806)</name>
    <dbReference type="NCBI Taxonomy" id="1392255"/>
    <lineage>
        <taxon>Eukaryota</taxon>
        <taxon>Fungi</taxon>
        <taxon>Dikarya</taxon>
        <taxon>Ascomycota</taxon>
        <taxon>Pezizomycotina</taxon>
        <taxon>Eurotiomycetes</taxon>
        <taxon>Eurotiomycetidae</taxon>
        <taxon>Eurotiales</taxon>
        <taxon>Aspergillaceae</taxon>
        <taxon>Aspergillus</taxon>
        <taxon>Aspergillus subgen. Fumigati</taxon>
    </lineage>
</organism>
<keyword evidence="2" id="KW-1185">Reference proteome</keyword>
<comment type="caution">
    <text evidence="1">The sequence shown here is derived from an EMBL/GenBank/DDBJ whole genome shotgun (WGS) entry which is preliminary data.</text>
</comment>
<proteinExistence type="predicted"/>
<dbReference type="EMBL" id="MSZS01000004">
    <property type="protein sequence ID" value="PKX93519.1"/>
    <property type="molecule type" value="Genomic_DNA"/>
</dbReference>
<protein>
    <submittedName>
        <fullName evidence="1">Uncharacterized protein</fullName>
    </submittedName>
</protein>
<reference evidence="2" key="1">
    <citation type="journal article" date="2018" name="Proc. Natl. Acad. Sci. U.S.A.">
        <title>Linking secondary metabolites to gene clusters through genome sequencing of six diverse Aspergillus species.</title>
        <authorList>
            <person name="Kaerboelling I."/>
            <person name="Vesth T.C."/>
            <person name="Frisvad J.C."/>
            <person name="Nybo J.L."/>
            <person name="Theobald S."/>
            <person name="Kuo A."/>
            <person name="Bowyer P."/>
            <person name="Matsuda Y."/>
            <person name="Mondo S."/>
            <person name="Lyhne E.K."/>
            <person name="Kogle M.E."/>
            <person name="Clum A."/>
            <person name="Lipzen A."/>
            <person name="Salamov A."/>
            <person name="Ngan C.Y."/>
            <person name="Daum C."/>
            <person name="Chiniquy J."/>
            <person name="Barry K."/>
            <person name="LaButti K."/>
            <person name="Haridas S."/>
            <person name="Simmons B.A."/>
            <person name="Magnuson J.K."/>
            <person name="Mortensen U.H."/>
            <person name="Larsen T.O."/>
            <person name="Grigoriev I.V."/>
            <person name="Baker S.E."/>
            <person name="Andersen M.R."/>
        </authorList>
    </citation>
    <scope>NUCLEOTIDE SEQUENCE [LARGE SCALE GENOMIC DNA]</scope>
    <source>
        <strain evidence="2">IBT 16806</strain>
    </source>
</reference>
<feature type="non-terminal residue" evidence="1">
    <location>
        <position position="1"/>
    </location>
</feature>
<accession>A0A2I1C7A9</accession>
<sequence length="69" mass="8114">IPNLSYRIRGHAILVDYWHDPMYFTAAFPTLFPHGIGGHLEDRPFAFTESALRHHSRRYVSPKKSIHHF</sequence>
<dbReference type="GeneID" id="36529654"/>
<dbReference type="RefSeq" id="XP_024682114.1">
    <property type="nucleotide sequence ID" value="XM_024822328.1"/>
</dbReference>
<name>A0A2I1C7A9_ASPN1</name>
<dbReference type="AlphaFoldDB" id="A0A2I1C7A9"/>
<dbReference type="Proteomes" id="UP000234474">
    <property type="component" value="Unassembled WGS sequence"/>
</dbReference>
<dbReference type="OrthoDB" id="4494526at2759"/>
<dbReference type="STRING" id="1392255.A0A2I1C7A9"/>
<evidence type="ECO:0000313" key="1">
    <source>
        <dbReference type="EMBL" id="PKX93519.1"/>
    </source>
</evidence>